<feature type="transmembrane region" description="Helical" evidence="6">
    <location>
        <begin position="211"/>
        <end position="229"/>
    </location>
</feature>
<dbReference type="Pfam" id="PF00892">
    <property type="entry name" value="EamA"/>
    <property type="match status" value="2"/>
</dbReference>
<comment type="similarity">
    <text evidence="2">Belongs to the drug/metabolite transporter (DMT) superfamily. 10 TMS drug/metabolite exporter (DME) (TC 2.A.7.3) family.</text>
</comment>
<reference evidence="8 9" key="1">
    <citation type="submission" date="2020-08" db="EMBL/GenBank/DDBJ databases">
        <title>Genomic Encyclopedia of Type Strains, Phase IV (KMG-IV): sequencing the most valuable type-strain genomes for metagenomic binning, comparative biology and taxonomic classification.</title>
        <authorList>
            <person name="Goeker M."/>
        </authorList>
    </citation>
    <scope>NUCLEOTIDE SEQUENCE [LARGE SCALE GENOMIC DNA]</scope>
    <source>
        <strain evidence="8 9">DSM 26385</strain>
    </source>
</reference>
<name>A0A7W6P1E7_9HYPH</name>
<dbReference type="InterPro" id="IPR037185">
    <property type="entry name" value="EmrE-like"/>
</dbReference>
<sequence>MSLSINSKGAALMALAMASFTCNDAIVKLLLTHLNTGQIMFVRGLLTTILVYAIARYAGALTPLRELMHPMVLFRTALEIASTLLFLSALKNMPLPNISAILQSLPLAVTLGAALFLREQVGWRRWSAIVVGFIGVLIIVRPGPEGFTNASILAILSVFTTAGRDLITRRIPSTITSLSITTFTAATNALVGLALIPLLGGWQPLTLDHSVKLLGAAVFVFIGYQSIILSMRTGDISFVAPFRYVSLLWALVIGYFVFSDVPDAPVLLGAAIVIASGLYTFYRERQRNRQKAAKVE</sequence>
<feature type="transmembrane region" description="Helical" evidence="6">
    <location>
        <begin position="96"/>
        <end position="116"/>
    </location>
</feature>
<dbReference type="RefSeq" id="WP_183792079.1">
    <property type="nucleotide sequence ID" value="NZ_JACIDU010000007.1"/>
</dbReference>
<keyword evidence="9" id="KW-1185">Reference proteome</keyword>
<evidence type="ECO:0000256" key="2">
    <source>
        <dbReference type="ARBA" id="ARBA00009853"/>
    </source>
</evidence>
<feature type="transmembrane region" description="Helical" evidence="6">
    <location>
        <begin position="146"/>
        <end position="163"/>
    </location>
</feature>
<feature type="transmembrane region" description="Helical" evidence="6">
    <location>
        <begin position="175"/>
        <end position="199"/>
    </location>
</feature>
<comment type="subcellular location">
    <subcellularLocation>
        <location evidence="1">Membrane</location>
        <topology evidence="1">Multi-pass membrane protein</topology>
    </subcellularLocation>
</comment>
<accession>A0A7W6P1E7</accession>
<dbReference type="PANTHER" id="PTHR22911">
    <property type="entry name" value="ACYL-MALONYL CONDENSING ENZYME-RELATED"/>
    <property type="match status" value="1"/>
</dbReference>
<evidence type="ECO:0000313" key="9">
    <source>
        <dbReference type="Proteomes" id="UP000584824"/>
    </source>
</evidence>
<feature type="transmembrane region" description="Helical" evidence="6">
    <location>
        <begin position="241"/>
        <end position="258"/>
    </location>
</feature>
<keyword evidence="4 6" id="KW-1133">Transmembrane helix</keyword>
<dbReference type="PANTHER" id="PTHR22911:SF6">
    <property type="entry name" value="SOLUTE CARRIER FAMILY 35 MEMBER G1"/>
    <property type="match status" value="1"/>
</dbReference>
<gene>
    <name evidence="8" type="ORF">GGQ66_002051</name>
</gene>
<dbReference type="Proteomes" id="UP000584824">
    <property type="component" value="Unassembled WGS sequence"/>
</dbReference>
<keyword evidence="3 6" id="KW-0812">Transmembrane</keyword>
<protein>
    <submittedName>
        <fullName evidence="8">Drug/metabolite transporter (DMT)-like permease</fullName>
    </submittedName>
</protein>
<organism evidence="8 9">
    <name type="scientific">Allorhizobium borbori</name>
    <dbReference type="NCBI Taxonomy" id="485907"/>
    <lineage>
        <taxon>Bacteria</taxon>
        <taxon>Pseudomonadati</taxon>
        <taxon>Pseudomonadota</taxon>
        <taxon>Alphaproteobacteria</taxon>
        <taxon>Hyphomicrobiales</taxon>
        <taxon>Rhizobiaceae</taxon>
        <taxon>Rhizobium/Agrobacterium group</taxon>
        <taxon>Allorhizobium</taxon>
    </lineage>
</organism>
<dbReference type="EMBL" id="JACIDU010000007">
    <property type="protein sequence ID" value="MBB4103493.1"/>
    <property type="molecule type" value="Genomic_DNA"/>
</dbReference>
<feature type="transmembrane region" description="Helical" evidence="6">
    <location>
        <begin position="40"/>
        <end position="60"/>
    </location>
</feature>
<feature type="transmembrane region" description="Helical" evidence="6">
    <location>
        <begin position="264"/>
        <end position="282"/>
    </location>
</feature>
<evidence type="ECO:0000256" key="5">
    <source>
        <dbReference type="ARBA" id="ARBA00023136"/>
    </source>
</evidence>
<feature type="domain" description="EamA" evidence="7">
    <location>
        <begin position="8"/>
        <end position="140"/>
    </location>
</feature>
<evidence type="ECO:0000259" key="7">
    <source>
        <dbReference type="Pfam" id="PF00892"/>
    </source>
</evidence>
<evidence type="ECO:0000313" key="8">
    <source>
        <dbReference type="EMBL" id="MBB4103493.1"/>
    </source>
</evidence>
<proteinExistence type="inferred from homology"/>
<dbReference type="GO" id="GO:0016020">
    <property type="term" value="C:membrane"/>
    <property type="evidence" value="ECO:0007669"/>
    <property type="project" value="UniProtKB-SubCell"/>
</dbReference>
<dbReference type="InterPro" id="IPR000620">
    <property type="entry name" value="EamA_dom"/>
</dbReference>
<comment type="caution">
    <text evidence="8">The sequence shown here is derived from an EMBL/GenBank/DDBJ whole genome shotgun (WGS) entry which is preliminary data.</text>
</comment>
<feature type="transmembrane region" description="Helical" evidence="6">
    <location>
        <begin position="123"/>
        <end position="140"/>
    </location>
</feature>
<evidence type="ECO:0000256" key="4">
    <source>
        <dbReference type="ARBA" id="ARBA00022989"/>
    </source>
</evidence>
<dbReference type="Gene3D" id="1.10.3730.20">
    <property type="match status" value="1"/>
</dbReference>
<dbReference type="AlphaFoldDB" id="A0A7W6P1E7"/>
<evidence type="ECO:0000256" key="6">
    <source>
        <dbReference type="SAM" id="Phobius"/>
    </source>
</evidence>
<keyword evidence="5 6" id="KW-0472">Membrane</keyword>
<dbReference type="SUPFAM" id="SSF103481">
    <property type="entry name" value="Multidrug resistance efflux transporter EmrE"/>
    <property type="match status" value="2"/>
</dbReference>
<feature type="domain" description="EamA" evidence="7">
    <location>
        <begin position="151"/>
        <end position="276"/>
    </location>
</feature>
<evidence type="ECO:0000256" key="1">
    <source>
        <dbReference type="ARBA" id="ARBA00004141"/>
    </source>
</evidence>
<evidence type="ECO:0000256" key="3">
    <source>
        <dbReference type="ARBA" id="ARBA00022692"/>
    </source>
</evidence>